<sequence>MAASTQDRPAVSPRLDTHQYFWNLDQISRGHFPWMPPRGVLREDHSPERLEPHVRATDVGGTVAVQAAANLEETLALLDIARSTPFVLGVTGWADLARPDAADTLEGLAADENLLAVRPMIHDMDDPRWVARPEVRTSLGTLSNLGRRFEALTRPKHLPALVEAIDAVPELPVVIDHLSKPHYRWDEDESWRTWMARCAERPATYCKVSGMLTEVGPVWHADDFQPYVDFLFNTFGTDHVMFGSDWPVSRQRLEYPDVVDLTDHLVSGLSPTEAEAFWRGNAESFYGVALKP</sequence>
<organism evidence="3 4">
    <name type="scientific">Streptomyces camponoticapitis</name>
    <dbReference type="NCBI Taxonomy" id="1616125"/>
    <lineage>
        <taxon>Bacteria</taxon>
        <taxon>Bacillati</taxon>
        <taxon>Actinomycetota</taxon>
        <taxon>Actinomycetes</taxon>
        <taxon>Kitasatosporales</taxon>
        <taxon>Streptomycetaceae</taxon>
        <taxon>Streptomyces</taxon>
    </lineage>
</organism>
<comment type="similarity">
    <text evidence="1">Belongs to the metallo-dependent hydrolases superfamily.</text>
</comment>
<evidence type="ECO:0000313" key="4">
    <source>
        <dbReference type="Proteomes" id="UP000660265"/>
    </source>
</evidence>
<reference evidence="4" key="1">
    <citation type="journal article" date="2019" name="Int. J. Syst. Evol. Microbiol.">
        <title>The Global Catalogue of Microorganisms (GCM) 10K type strain sequencing project: providing services to taxonomists for standard genome sequencing and annotation.</title>
        <authorList>
            <consortium name="The Broad Institute Genomics Platform"/>
            <consortium name="The Broad Institute Genome Sequencing Center for Infectious Disease"/>
            <person name="Wu L."/>
            <person name="Ma J."/>
        </authorList>
    </citation>
    <scope>NUCLEOTIDE SEQUENCE [LARGE SCALE GENOMIC DNA]</scope>
    <source>
        <strain evidence="4">CGMCC 4.7275</strain>
    </source>
</reference>
<dbReference type="EMBL" id="BMMV01000024">
    <property type="protein sequence ID" value="GGK19465.1"/>
    <property type="molecule type" value="Genomic_DNA"/>
</dbReference>
<dbReference type="InterPro" id="IPR032466">
    <property type="entry name" value="Metal_Hydrolase"/>
</dbReference>
<evidence type="ECO:0000259" key="2">
    <source>
        <dbReference type="Pfam" id="PF04909"/>
    </source>
</evidence>
<protein>
    <submittedName>
        <fullName evidence="3">Amidohydrolase</fullName>
    </submittedName>
</protein>
<dbReference type="Proteomes" id="UP000660265">
    <property type="component" value="Unassembled WGS sequence"/>
</dbReference>
<dbReference type="Gene3D" id="3.20.20.140">
    <property type="entry name" value="Metal-dependent hydrolases"/>
    <property type="match status" value="1"/>
</dbReference>
<gene>
    <name evidence="3" type="ORF">GCM10011583_59150</name>
</gene>
<proteinExistence type="inferred from homology"/>
<dbReference type="InterPro" id="IPR006680">
    <property type="entry name" value="Amidohydro-rel"/>
</dbReference>
<evidence type="ECO:0000256" key="1">
    <source>
        <dbReference type="ARBA" id="ARBA00038310"/>
    </source>
</evidence>
<name>A0ABQ2EQ17_9ACTN</name>
<dbReference type="RefSeq" id="WP_189110636.1">
    <property type="nucleotide sequence ID" value="NZ_BMMV01000024.1"/>
</dbReference>
<dbReference type="PANTHER" id="PTHR43569:SF2">
    <property type="entry name" value="AMIDOHYDROLASE-RELATED DOMAIN-CONTAINING PROTEIN"/>
    <property type="match status" value="1"/>
</dbReference>
<comment type="caution">
    <text evidence="3">The sequence shown here is derived from an EMBL/GenBank/DDBJ whole genome shotgun (WGS) entry which is preliminary data.</text>
</comment>
<dbReference type="InterPro" id="IPR052350">
    <property type="entry name" value="Metallo-dep_Lactonases"/>
</dbReference>
<dbReference type="PANTHER" id="PTHR43569">
    <property type="entry name" value="AMIDOHYDROLASE"/>
    <property type="match status" value="1"/>
</dbReference>
<accession>A0ABQ2EQ17</accession>
<feature type="domain" description="Amidohydrolase-related" evidence="2">
    <location>
        <begin position="16"/>
        <end position="287"/>
    </location>
</feature>
<dbReference type="Pfam" id="PF04909">
    <property type="entry name" value="Amidohydro_2"/>
    <property type="match status" value="1"/>
</dbReference>
<dbReference type="SUPFAM" id="SSF51556">
    <property type="entry name" value="Metallo-dependent hydrolases"/>
    <property type="match status" value="1"/>
</dbReference>
<evidence type="ECO:0000313" key="3">
    <source>
        <dbReference type="EMBL" id="GGK19465.1"/>
    </source>
</evidence>
<keyword evidence="4" id="KW-1185">Reference proteome</keyword>